<keyword evidence="2" id="KW-1185">Reference proteome</keyword>
<gene>
    <name evidence="1" type="ORF">NC653_008104</name>
</gene>
<dbReference type="Proteomes" id="UP001164929">
    <property type="component" value="Chromosome 3"/>
</dbReference>
<reference evidence="1" key="1">
    <citation type="journal article" date="2023" name="Mol. Ecol. Resour.">
        <title>Chromosome-level genome assembly of a triploid poplar Populus alba 'Berolinensis'.</title>
        <authorList>
            <person name="Chen S."/>
            <person name="Yu Y."/>
            <person name="Wang X."/>
            <person name="Wang S."/>
            <person name="Zhang T."/>
            <person name="Zhou Y."/>
            <person name="He R."/>
            <person name="Meng N."/>
            <person name="Wang Y."/>
            <person name="Liu W."/>
            <person name="Liu Z."/>
            <person name="Liu J."/>
            <person name="Guo Q."/>
            <person name="Huang H."/>
            <person name="Sederoff R.R."/>
            <person name="Wang G."/>
            <person name="Qu G."/>
            <person name="Chen S."/>
        </authorList>
    </citation>
    <scope>NUCLEOTIDE SEQUENCE</scope>
    <source>
        <strain evidence="1">SC-2020</strain>
    </source>
</reference>
<evidence type="ECO:0000313" key="1">
    <source>
        <dbReference type="EMBL" id="KAJ7002788.1"/>
    </source>
</evidence>
<sequence>MEFLVRSWTHASTLQRLQNSQIS</sequence>
<comment type="caution">
    <text evidence="1">The sequence shown here is derived from an EMBL/GenBank/DDBJ whole genome shotgun (WGS) entry which is preliminary data.</text>
</comment>
<protein>
    <submittedName>
        <fullName evidence="1">Uncharacterized protein</fullName>
    </submittedName>
</protein>
<name>A0AAD6R5P0_9ROSI</name>
<dbReference type="EMBL" id="JAQIZT010000003">
    <property type="protein sequence ID" value="KAJ7002788.1"/>
    <property type="molecule type" value="Genomic_DNA"/>
</dbReference>
<proteinExistence type="predicted"/>
<organism evidence="1 2">
    <name type="scientific">Populus alba x Populus x berolinensis</name>
    <dbReference type="NCBI Taxonomy" id="444605"/>
    <lineage>
        <taxon>Eukaryota</taxon>
        <taxon>Viridiplantae</taxon>
        <taxon>Streptophyta</taxon>
        <taxon>Embryophyta</taxon>
        <taxon>Tracheophyta</taxon>
        <taxon>Spermatophyta</taxon>
        <taxon>Magnoliopsida</taxon>
        <taxon>eudicotyledons</taxon>
        <taxon>Gunneridae</taxon>
        <taxon>Pentapetalae</taxon>
        <taxon>rosids</taxon>
        <taxon>fabids</taxon>
        <taxon>Malpighiales</taxon>
        <taxon>Salicaceae</taxon>
        <taxon>Saliceae</taxon>
        <taxon>Populus</taxon>
    </lineage>
</organism>
<accession>A0AAD6R5P0</accession>
<dbReference type="AlphaFoldDB" id="A0AAD6R5P0"/>
<evidence type="ECO:0000313" key="2">
    <source>
        <dbReference type="Proteomes" id="UP001164929"/>
    </source>
</evidence>